<dbReference type="InterPro" id="IPR004090">
    <property type="entry name" value="Chemotax_Me-accpt_rcpt"/>
</dbReference>
<keyword evidence="7" id="KW-0175">Coiled coil</keyword>
<dbReference type="Gene3D" id="6.10.340.10">
    <property type="match status" value="1"/>
</dbReference>
<evidence type="ECO:0000256" key="6">
    <source>
        <dbReference type="PROSITE-ProRule" id="PRU00284"/>
    </source>
</evidence>
<keyword evidence="12" id="KW-1185">Reference proteome</keyword>
<dbReference type="CDD" id="cd11386">
    <property type="entry name" value="MCP_signal"/>
    <property type="match status" value="1"/>
</dbReference>
<evidence type="ECO:0000256" key="5">
    <source>
        <dbReference type="ARBA" id="ARBA00029447"/>
    </source>
</evidence>
<dbReference type="InterPro" id="IPR004089">
    <property type="entry name" value="MCPsignal_dom"/>
</dbReference>
<evidence type="ECO:0000259" key="9">
    <source>
        <dbReference type="PROSITE" id="PS50111"/>
    </source>
</evidence>
<dbReference type="GO" id="GO:0007165">
    <property type="term" value="P:signal transduction"/>
    <property type="evidence" value="ECO:0007669"/>
    <property type="project" value="UniProtKB-KW"/>
</dbReference>
<protein>
    <submittedName>
        <fullName evidence="11">Methyl-accepting chemotaxis protein</fullName>
    </submittedName>
</protein>
<dbReference type="InterPro" id="IPR003660">
    <property type="entry name" value="HAMP_dom"/>
</dbReference>
<feature type="coiled-coil region" evidence="7">
    <location>
        <begin position="489"/>
        <end position="519"/>
    </location>
</feature>
<dbReference type="Gene3D" id="1.10.287.950">
    <property type="entry name" value="Methyl-accepting chemotaxis protein"/>
    <property type="match status" value="1"/>
</dbReference>
<dbReference type="GO" id="GO:0005886">
    <property type="term" value="C:plasma membrane"/>
    <property type="evidence" value="ECO:0007669"/>
    <property type="project" value="UniProtKB-SubCell"/>
</dbReference>
<evidence type="ECO:0000256" key="3">
    <source>
        <dbReference type="ARBA" id="ARBA00023136"/>
    </source>
</evidence>
<evidence type="ECO:0000256" key="4">
    <source>
        <dbReference type="ARBA" id="ARBA00023224"/>
    </source>
</evidence>
<gene>
    <name evidence="11" type="ORF">HNR43_002141</name>
</gene>
<dbReference type="RefSeq" id="WP_183243702.1">
    <property type="nucleotide sequence ID" value="NZ_JACHEQ010000011.1"/>
</dbReference>
<evidence type="ECO:0000256" key="8">
    <source>
        <dbReference type="SAM" id="Phobius"/>
    </source>
</evidence>
<comment type="similarity">
    <text evidence="5">Belongs to the methyl-accepting chemotaxis (MCP) protein family.</text>
</comment>
<dbReference type="Pfam" id="PF00015">
    <property type="entry name" value="MCPsignal"/>
    <property type="match status" value="1"/>
</dbReference>
<evidence type="ECO:0000313" key="11">
    <source>
        <dbReference type="EMBL" id="MBB5356161.1"/>
    </source>
</evidence>
<dbReference type="PANTHER" id="PTHR32089">
    <property type="entry name" value="METHYL-ACCEPTING CHEMOTAXIS PROTEIN MCPB"/>
    <property type="match status" value="1"/>
</dbReference>
<dbReference type="Pfam" id="PF12729">
    <property type="entry name" value="4HB_MCP_1"/>
    <property type="match status" value="1"/>
</dbReference>
<feature type="domain" description="Methyl-accepting transducer" evidence="9">
    <location>
        <begin position="271"/>
        <end position="507"/>
    </location>
</feature>
<dbReference type="Proteomes" id="UP000583699">
    <property type="component" value="Unassembled WGS sequence"/>
</dbReference>
<dbReference type="AlphaFoldDB" id="A0A7W8N7J4"/>
<feature type="domain" description="HAMP" evidence="10">
    <location>
        <begin position="199"/>
        <end position="252"/>
    </location>
</feature>
<organism evidence="11 12">
    <name type="scientific">Anoxybacillus mongoliensis</name>
    <dbReference type="NCBI Taxonomy" id="452565"/>
    <lineage>
        <taxon>Bacteria</taxon>
        <taxon>Bacillati</taxon>
        <taxon>Bacillota</taxon>
        <taxon>Bacilli</taxon>
        <taxon>Bacillales</taxon>
        <taxon>Anoxybacillaceae</taxon>
        <taxon>Anoxybacillus</taxon>
    </lineage>
</organism>
<dbReference type="SMART" id="SM00283">
    <property type="entry name" value="MA"/>
    <property type="match status" value="1"/>
</dbReference>
<name>A0A7W8N7J4_9BACL</name>
<dbReference type="PRINTS" id="PR00260">
    <property type="entry name" value="CHEMTRNSDUCR"/>
</dbReference>
<evidence type="ECO:0000259" key="10">
    <source>
        <dbReference type="PROSITE" id="PS50885"/>
    </source>
</evidence>
<proteinExistence type="inferred from homology"/>
<dbReference type="Pfam" id="PF00672">
    <property type="entry name" value="HAMP"/>
    <property type="match status" value="1"/>
</dbReference>
<evidence type="ECO:0000256" key="1">
    <source>
        <dbReference type="ARBA" id="ARBA00004236"/>
    </source>
</evidence>
<dbReference type="SMART" id="SM00304">
    <property type="entry name" value="HAMP"/>
    <property type="match status" value="1"/>
</dbReference>
<dbReference type="PANTHER" id="PTHR32089:SF112">
    <property type="entry name" value="LYSOZYME-LIKE PROTEIN-RELATED"/>
    <property type="match status" value="1"/>
</dbReference>
<feature type="coiled-coil region" evidence="7">
    <location>
        <begin position="269"/>
        <end position="296"/>
    </location>
</feature>
<reference evidence="11 12" key="1">
    <citation type="submission" date="2020-08" db="EMBL/GenBank/DDBJ databases">
        <title>Genomic Encyclopedia of Type Strains, Phase IV (KMG-IV): sequencing the most valuable type-strain genomes for metagenomic binning, comparative biology and taxonomic classification.</title>
        <authorList>
            <person name="Goeker M."/>
        </authorList>
    </citation>
    <scope>NUCLEOTIDE SEQUENCE [LARGE SCALE GENOMIC DNA]</scope>
    <source>
        <strain evidence="11 12">DSM 19169</strain>
    </source>
</reference>
<dbReference type="GO" id="GO:0006935">
    <property type="term" value="P:chemotaxis"/>
    <property type="evidence" value="ECO:0007669"/>
    <property type="project" value="InterPro"/>
</dbReference>
<keyword evidence="2" id="KW-1003">Cell membrane</keyword>
<evidence type="ECO:0000256" key="2">
    <source>
        <dbReference type="ARBA" id="ARBA00022475"/>
    </source>
</evidence>
<keyword evidence="3 8" id="KW-0472">Membrane</keyword>
<comment type="caution">
    <text evidence="11">The sequence shown here is derived from an EMBL/GenBank/DDBJ whole genome shotgun (WGS) entry which is preliminary data.</text>
</comment>
<dbReference type="PROSITE" id="PS50111">
    <property type="entry name" value="CHEMOTAXIS_TRANSDUC_2"/>
    <property type="match status" value="1"/>
</dbReference>
<keyword evidence="8" id="KW-0812">Transmembrane</keyword>
<comment type="subcellular location">
    <subcellularLocation>
        <location evidence="1">Cell membrane</location>
    </subcellularLocation>
</comment>
<dbReference type="GO" id="GO:0004888">
    <property type="term" value="F:transmembrane signaling receptor activity"/>
    <property type="evidence" value="ECO:0007669"/>
    <property type="project" value="InterPro"/>
</dbReference>
<accession>A0A7W8N7J4</accession>
<feature type="transmembrane region" description="Helical" evidence="8">
    <location>
        <begin position="6"/>
        <end position="27"/>
    </location>
</feature>
<evidence type="ECO:0000313" key="12">
    <source>
        <dbReference type="Proteomes" id="UP000583699"/>
    </source>
</evidence>
<dbReference type="PROSITE" id="PS50885">
    <property type="entry name" value="HAMP"/>
    <property type="match status" value="1"/>
</dbReference>
<sequence length="557" mass="63323">MSISRKIFLGFFIVLLFVICIGGFQIFRMNETNEMYKRLINHRFNVITKTDEMVTIFYEERKDILTYLLLKDNDFLTSYEEKRRLFYTNYEQINSMLSTSESKAIVNQLQQLEYEYFQLVQQFLRTTNKLEQSNVIQKLQKTGSLFLQTAEQMLQRQKKLLVTDQQHIEHYMRQTYIISLTSITSLVLLGGIASFLVSRQIAKPILLVSDELQRVAKQDLSSPPLLVKTKDETRHMIESINRMKMHLKETIQTMKEVSIQVASQAEQFAASAEQNTQSAEKATEMAEQTYAEAQKQLHMLTASDHALHELSIGMNQIAENSEDLLTSAERAYESVSKGKNAIQAVSTQANEVRAAMLATKTLVESLESRSETIGKITNVITAIAEQTNLLALNAAIEAARAGEHGKGFTVVADEVRKLSEQSKDAAKEIEMMLEKIKIETKKVSKAMEQNTQKLTDGAIYYEQTEHSFYAINESVEQVFSKIQTTSAAIEQMTAVSNELTQTMKQLKQLSQQVMQKSKESAVTVEEQLAMNEQISSAAQTLTKLSEQLRTMVESFHL</sequence>
<keyword evidence="4 6" id="KW-0807">Transducer</keyword>
<evidence type="ECO:0000256" key="7">
    <source>
        <dbReference type="SAM" id="Coils"/>
    </source>
</evidence>
<dbReference type="SUPFAM" id="SSF58104">
    <property type="entry name" value="Methyl-accepting chemotaxis protein (MCP) signaling domain"/>
    <property type="match status" value="1"/>
</dbReference>
<dbReference type="EMBL" id="JACHEQ010000011">
    <property type="protein sequence ID" value="MBB5356161.1"/>
    <property type="molecule type" value="Genomic_DNA"/>
</dbReference>
<dbReference type="InterPro" id="IPR024478">
    <property type="entry name" value="HlyB_4HB_MCP"/>
</dbReference>
<keyword evidence="8" id="KW-1133">Transmembrane helix</keyword>